<comment type="caution">
    <text evidence="3">The sequence shown here is derived from an EMBL/GenBank/DDBJ whole genome shotgun (WGS) entry which is preliminary data.</text>
</comment>
<proteinExistence type="inferred from homology"/>
<organism evidence="3 4">
    <name type="scientific">Lates japonicus</name>
    <name type="common">Japanese lates</name>
    <dbReference type="NCBI Taxonomy" id="270547"/>
    <lineage>
        <taxon>Eukaryota</taxon>
        <taxon>Metazoa</taxon>
        <taxon>Chordata</taxon>
        <taxon>Craniata</taxon>
        <taxon>Vertebrata</taxon>
        <taxon>Euteleostomi</taxon>
        <taxon>Actinopterygii</taxon>
        <taxon>Neopterygii</taxon>
        <taxon>Teleostei</taxon>
        <taxon>Neoteleostei</taxon>
        <taxon>Acanthomorphata</taxon>
        <taxon>Carangaria</taxon>
        <taxon>Carangaria incertae sedis</taxon>
        <taxon>Centropomidae</taxon>
        <taxon>Lates</taxon>
    </lineage>
</organism>
<protein>
    <submittedName>
        <fullName evidence="3">Mannosyl-oligosaccharide 1,2-alpha-mannosidase IC</fullName>
    </submittedName>
</protein>
<dbReference type="InterPro" id="IPR001382">
    <property type="entry name" value="Glyco_hydro_47"/>
</dbReference>
<dbReference type="SUPFAM" id="SSF48225">
    <property type="entry name" value="Seven-hairpin glycosidases"/>
    <property type="match status" value="1"/>
</dbReference>
<dbReference type="EMBL" id="BRZM01000016">
    <property type="protein sequence ID" value="GLD53035.1"/>
    <property type="molecule type" value="Genomic_DNA"/>
</dbReference>
<sequence length="81" mass="9185">MKPHILRSVGEGSEASLFEVNIRYVGGLLSACYLTGGDYFYHERCTEEAERKTETNGEESRREEAEKIGKREASKIGEEKK</sequence>
<dbReference type="AlphaFoldDB" id="A0AAD3MF44"/>
<dbReference type="InterPro" id="IPR012341">
    <property type="entry name" value="6hp_glycosidase-like_sf"/>
</dbReference>
<dbReference type="GO" id="GO:0004571">
    <property type="term" value="F:mannosyl-oligosaccharide 1,2-alpha-mannosidase activity"/>
    <property type="evidence" value="ECO:0007669"/>
    <property type="project" value="InterPro"/>
</dbReference>
<reference evidence="3" key="1">
    <citation type="submission" date="2022-08" db="EMBL/GenBank/DDBJ databases">
        <title>Genome sequencing of akame (Lates japonicus).</title>
        <authorList>
            <person name="Hashiguchi Y."/>
            <person name="Takahashi H."/>
        </authorList>
    </citation>
    <scope>NUCLEOTIDE SEQUENCE</scope>
    <source>
        <strain evidence="3">Kochi</strain>
    </source>
</reference>
<evidence type="ECO:0000256" key="1">
    <source>
        <dbReference type="ARBA" id="ARBA00007658"/>
    </source>
</evidence>
<accession>A0AAD3MF44</accession>
<keyword evidence="4" id="KW-1185">Reference proteome</keyword>
<evidence type="ECO:0000313" key="4">
    <source>
        <dbReference type="Proteomes" id="UP001279410"/>
    </source>
</evidence>
<dbReference type="Gene3D" id="1.50.10.10">
    <property type="match status" value="1"/>
</dbReference>
<gene>
    <name evidence="3" type="ORF">AKAME5_000583600</name>
</gene>
<dbReference type="GO" id="GO:0005975">
    <property type="term" value="P:carbohydrate metabolic process"/>
    <property type="evidence" value="ECO:0007669"/>
    <property type="project" value="InterPro"/>
</dbReference>
<evidence type="ECO:0000313" key="3">
    <source>
        <dbReference type="EMBL" id="GLD53035.1"/>
    </source>
</evidence>
<dbReference type="GO" id="GO:0016020">
    <property type="term" value="C:membrane"/>
    <property type="evidence" value="ECO:0007669"/>
    <property type="project" value="InterPro"/>
</dbReference>
<comment type="similarity">
    <text evidence="1">Belongs to the glycosyl hydrolase 47 family.</text>
</comment>
<evidence type="ECO:0000256" key="2">
    <source>
        <dbReference type="SAM" id="MobiDB-lite"/>
    </source>
</evidence>
<name>A0AAD3MF44_LATJO</name>
<dbReference type="GO" id="GO:0005509">
    <property type="term" value="F:calcium ion binding"/>
    <property type="evidence" value="ECO:0007669"/>
    <property type="project" value="InterPro"/>
</dbReference>
<dbReference type="Pfam" id="PF01532">
    <property type="entry name" value="Glyco_hydro_47"/>
    <property type="match status" value="1"/>
</dbReference>
<feature type="region of interest" description="Disordered" evidence="2">
    <location>
        <begin position="49"/>
        <end position="81"/>
    </location>
</feature>
<dbReference type="InterPro" id="IPR036026">
    <property type="entry name" value="Seven-hairpin_glycosidases"/>
</dbReference>
<dbReference type="Proteomes" id="UP001279410">
    <property type="component" value="Unassembled WGS sequence"/>
</dbReference>